<proteinExistence type="predicted"/>
<reference evidence="2 3" key="1">
    <citation type="submission" date="2019-10" db="EMBL/GenBank/DDBJ databases">
        <title>Two novel species isolated from a subtropical stream in China.</title>
        <authorList>
            <person name="Lu H."/>
        </authorList>
    </citation>
    <scope>NUCLEOTIDE SEQUENCE [LARGE SCALE GENOMIC DNA]</scope>
    <source>
        <strain evidence="2 3">FT29W</strain>
    </source>
</reference>
<evidence type="ECO:0000313" key="3">
    <source>
        <dbReference type="Proteomes" id="UP000440498"/>
    </source>
</evidence>
<feature type="compositionally biased region" description="Low complexity" evidence="1">
    <location>
        <begin position="135"/>
        <end position="162"/>
    </location>
</feature>
<dbReference type="EMBL" id="WHUG01000009">
    <property type="protein sequence ID" value="MQA40565.1"/>
    <property type="molecule type" value="Genomic_DNA"/>
</dbReference>
<feature type="compositionally biased region" description="Basic and acidic residues" evidence="1">
    <location>
        <begin position="124"/>
        <end position="133"/>
    </location>
</feature>
<feature type="region of interest" description="Disordered" evidence="1">
    <location>
        <begin position="94"/>
        <end position="162"/>
    </location>
</feature>
<evidence type="ECO:0000256" key="1">
    <source>
        <dbReference type="SAM" id="MobiDB-lite"/>
    </source>
</evidence>
<dbReference type="AlphaFoldDB" id="A0A6A7N605"/>
<evidence type="ECO:0000313" key="2">
    <source>
        <dbReference type="EMBL" id="MQA40565.1"/>
    </source>
</evidence>
<accession>A0A6A7N605</accession>
<sequence>MDTSVTPWRNAMLFQELYALACRSTLSMLVDANADTGLMTISVRPQPKGGHAACATCEPLTLTATPAEFDTGFAGAFATYRTVLGSLQAQADAAAEQLRSKSAKPTAKPTTRHLPGTEAAPTKADWHVQDGDVHGQAGQAGQQPAALPVKAPVAPAQPSLFD</sequence>
<gene>
    <name evidence="2" type="ORF">GEV02_20645</name>
</gene>
<name>A0A6A7N605_9BURK</name>
<dbReference type="InterPro" id="IPR022273">
    <property type="entry name" value="PRTRC_protein-E"/>
</dbReference>
<protein>
    <submittedName>
        <fullName evidence="2">PRTRC system protein E</fullName>
    </submittedName>
</protein>
<comment type="caution">
    <text evidence="2">The sequence shown here is derived from an EMBL/GenBank/DDBJ whole genome shotgun (WGS) entry which is preliminary data.</text>
</comment>
<keyword evidence="3" id="KW-1185">Reference proteome</keyword>
<organism evidence="2 3">
    <name type="scientific">Rugamonas aquatica</name>
    <dbReference type="NCBI Taxonomy" id="2743357"/>
    <lineage>
        <taxon>Bacteria</taxon>
        <taxon>Pseudomonadati</taxon>
        <taxon>Pseudomonadota</taxon>
        <taxon>Betaproteobacteria</taxon>
        <taxon>Burkholderiales</taxon>
        <taxon>Oxalobacteraceae</taxon>
        <taxon>Telluria group</taxon>
        <taxon>Rugamonas</taxon>
    </lineage>
</organism>
<dbReference type="NCBIfam" id="TIGR03741">
    <property type="entry name" value="PRTRC_E"/>
    <property type="match status" value="1"/>
</dbReference>
<dbReference type="Proteomes" id="UP000440498">
    <property type="component" value="Unassembled WGS sequence"/>
</dbReference>